<keyword evidence="3" id="KW-0808">Transferase</keyword>
<dbReference type="InterPro" id="IPR050426">
    <property type="entry name" value="Glycosyltransferase_28"/>
</dbReference>
<dbReference type="Pfam" id="PF21036">
    <property type="entry name" value="EryCIII-like_N"/>
    <property type="match status" value="1"/>
</dbReference>
<dbReference type="InterPro" id="IPR048284">
    <property type="entry name" value="EryCIII-like_N"/>
</dbReference>
<gene>
    <name evidence="6" type="ORF">GCM10010521_61610</name>
</gene>
<evidence type="ECO:0000256" key="2">
    <source>
        <dbReference type="ARBA" id="ARBA00022676"/>
    </source>
</evidence>
<comment type="caution">
    <text evidence="6">The sequence shown here is derived from an EMBL/GenBank/DDBJ whole genome shotgun (WGS) entry which is preliminary data.</text>
</comment>
<evidence type="ECO:0000313" key="7">
    <source>
        <dbReference type="Proteomes" id="UP001500893"/>
    </source>
</evidence>
<evidence type="ECO:0000313" key="6">
    <source>
        <dbReference type="EMBL" id="GAA2774867.1"/>
    </source>
</evidence>
<dbReference type="Proteomes" id="UP001500893">
    <property type="component" value="Unassembled WGS sequence"/>
</dbReference>
<sequence length="405" mass="43388">MRVLFASWAWASHYMPLAPLVWALQAAGHEVRVASQPALTGVINDSGATAVPVGPDLDHGEVRRRQMAGMTFSDVPRVPTAGSSMANWPPERLRRVQQVFGTFAAYSDAMLDDLAVFARAWRPDLVVYDPTTYAGPLVAAWLGVPAVRHVHGIDVTYQARNVVPDLIRAMAARLGVGEVDVLGHATVDPCPPSLQIPADVRRVAMRYVPYNGPAVLPRWLRTPPARPRVCVTWGTSTSRITGPDTFMPARLVKALAGMDVDVVMALVGKDADRLGEVPQQVRVVDSLALHLVLPECAAIIHQGGNGTALTAAVHGVPQLLLPQIPDQIFQAERVLAAGAGDVLRPEEFGEAETAKRLDAVLTGAAYRSRAQALREEMRDQPAPAEAVARLEELAAGRCSPAALGA</sequence>
<dbReference type="InterPro" id="IPR010610">
    <property type="entry name" value="EryCIII-like_C"/>
</dbReference>
<comment type="similarity">
    <text evidence="1">Belongs to the glycosyltransferase 28 family.</text>
</comment>
<organism evidence="6 7">
    <name type="scientific">Streptomyces rameus</name>
    <dbReference type="NCBI Taxonomy" id="68261"/>
    <lineage>
        <taxon>Bacteria</taxon>
        <taxon>Bacillati</taxon>
        <taxon>Actinomycetota</taxon>
        <taxon>Actinomycetes</taxon>
        <taxon>Kitasatosporales</taxon>
        <taxon>Streptomycetaceae</taxon>
        <taxon>Streptomyces</taxon>
    </lineage>
</organism>
<keyword evidence="2" id="KW-0328">Glycosyltransferase</keyword>
<dbReference type="PANTHER" id="PTHR48050:SF13">
    <property type="entry name" value="STEROL 3-BETA-GLUCOSYLTRANSFERASE UGT80A2"/>
    <property type="match status" value="1"/>
</dbReference>
<dbReference type="SUPFAM" id="SSF53756">
    <property type="entry name" value="UDP-Glycosyltransferase/glycogen phosphorylase"/>
    <property type="match status" value="1"/>
</dbReference>
<dbReference type="RefSeq" id="WP_345058142.1">
    <property type="nucleotide sequence ID" value="NZ_BAAAVM010000119.1"/>
</dbReference>
<evidence type="ECO:0000256" key="1">
    <source>
        <dbReference type="ARBA" id="ARBA00006962"/>
    </source>
</evidence>
<protein>
    <submittedName>
        <fullName evidence="6">DUF1205 domain-containing protein</fullName>
    </submittedName>
</protein>
<name>A0ABN3V1R2_9ACTN</name>
<proteinExistence type="inferred from homology"/>
<evidence type="ECO:0000259" key="4">
    <source>
        <dbReference type="Pfam" id="PF06722"/>
    </source>
</evidence>
<keyword evidence="7" id="KW-1185">Reference proteome</keyword>
<accession>A0ABN3V1R2</accession>
<reference evidence="6 7" key="1">
    <citation type="journal article" date="2019" name="Int. J. Syst. Evol. Microbiol.">
        <title>The Global Catalogue of Microorganisms (GCM) 10K type strain sequencing project: providing services to taxonomists for standard genome sequencing and annotation.</title>
        <authorList>
            <consortium name="The Broad Institute Genomics Platform"/>
            <consortium name="The Broad Institute Genome Sequencing Center for Infectious Disease"/>
            <person name="Wu L."/>
            <person name="Ma J."/>
        </authorList>
    </citation>
    <scope>NUCLEOTIDE SEQUENCE [LARGE SCALE GENOMIC DNA]</scope>
    <source>
        <strain evidence="6 7">JCM 11574</strain>
    </source>
</reference>
<evidence type="ECO:0000259" key="5">
    <source>
        <dbReference type="Pfam" id="PF21036"/>
    </source>
</evidence>
<evidence type="ECO:0000256" key="3">
    <source>
        <dbReference type="ARBA" id="ARBA00022679"/>
    </source>
</evidence>
<dbReference type="Gene3D" id="3.40.50.2000">
    <property type="entry name" value="Glycogen Phosphorylase B"/>
    <property type="match status" value="2"/>
</dbReference>
<dbReference type="CDD" id="cd03784">
    <property type="entry name" value="GT1_Gtf-like"/>
    <property type="match status" value="1"/>
</dbReference>
<dbReference type="Pfam" id="PF06722">
    <property type="entry name" value="EryCIII-like_C"/>
    <property type="match status" value="1"/>
</dbReference>
<dbReference type="InterPro" id="IPR002213">
    <property type="entry name" value="UDP_glucos_trans"/>
</dbReference>
<feature type="domain" description="Erythromycin biosynthesis protein CIII-like C-terminal" evidence="4">
    <location>
        <begin position="250"/>
        <end position="393"/>
    </location>
</feature>
<feature type="domain" description="Erythromycin biosynthesis protein CIII-like N-terminal" evidence="5">
    <location>
        <begin position="22"/>
        <end position="234"/>
    </location>
</feature>
<dbReference type="EMBL" id="BAAAVM010000119">
    <property type="protein sequence ID" value="GAA2774867.1"/>
    <property type="molecule type" value="Genomic_DNA"/>
</dbReference>
<dbReference type="PANTHER" id="PTHR48050">
    <property type="entry name" value="STEROL 3-BETA-GLUCOSYLTRANSFERASE"/>
    <property type="match status" value="1"/>
</dbReference>